<dbReference type="AlphaFoldDB" id="A0A8R7QJG3"/>
<dbReference type="EnsemblPlants" id="TuG1812G0500004381.01.T01">
    <property type="protein sequence ID" value="TuG1812G0500004381.01.T01"/>
    <property type="gene ID" value="TuG1812G0500004381.01"/>
</dbReference>
<protein>
    <submittedName>
        <fullName evidence="1">Uncharacterized protein</fullName>
    </submittedName>
</protein>
<dbReference type="Proteomes" id="UP000015106">
    <property type="component" value="Chromosome 5"/>
</dbReference>
<keyword evidence="2" id="KW-1185">Reference proteome</keyword>
<evidence type="ECO:0000313" key="1">
    <source>
        <dbReference type="EnsemblPlants" id="TuG1812G0500004381.01.T01"/>
    </source>
</evidence>
<name>A0A8R7QJG3_TRIUA</name>
<proteinExistence type="predicted"/>
<evidence type="ECO:0000313" key="2">
    <source>
        <dbReference type="Proteomes" id="UP000015106"/>
    </source>
</evidence>
<reference evidence="2" key="1">
    <citation type="journal article" date="2013" name="Nature">
        <title>Draft genome of the wheat A-genome progenitor Triticum urartu.</title>
        <authorList>
            <person name="Ling H.Q."/>
            <person name="Zhao S."/>
            <person name="Liu D."/>
            <person name="Wang J."/>
            <person name="Sun H."/>
            <person name="Zhang C."/>
            <person name="Fan H."/>
            <person name="Li D."/>
            <person name="Dong L."/>
            <person name="Tao Y."/>
            <person name="Gao C."/>
            <person name="Wu H."/>
            <person name="Li Y."/>
            <person name="Cui Y."/>
            <person name="Guo X."/>
            <person name="Zheng S."/>
            <person name="Wang B."/>
            <person name="Yu K."/>
            <person name="Liang Q."/>
            <person name="Yang W."/>
            <person name="Lou X."/>
            <person name="Chen J."/>
            <person name="Feng M."/>
            <person name="Jian J."/>
            <person name="Zhang X."/>
            <person name="Luo G."/>
            <person name="Jiang Y."/>
            <person name="Liu J."/>
            <person name="Wang Z."/>
            <person name="Sha Y."/>
            <person name="Zhang B."/>
            <person name="Wu H."/>
            <person name="Tang D."/>
            <person name="Shen Q."/>
            <person name="Xue P."/>
            <person name="Zou S."/>
            <person name="Wang X."/>
            <person name="Liu X."/>
            <person name="Wang F."/>
            <person name="Yang Y."/>
            <person name="An X."/>
            <person name="Dong Z."/>
            <person name="Zhang K."/>
            <person name="Zhang X."/>
            <person name="Luo M.C."/>
            <person name="Dvorak J."/>
            <person name="Tong Y."/>
            <person name="Wang J."/>
            <person name="Yang H."/>
            <person name="Li Z."/>
            <person name="Wang D."/>
            <person name="Zhang A."/>
            <person name="Wang J."/>
        </authorList>
    </citation>
    <scope>NUCLEOTIDE SEQUENCE</scope>
    <source>
        <strain evidence="2">cv. G1812</strain>
    </source>
</reference>
<reference evidence="1" key="2">
    <citation type="submission" date="2018-03" db="EMBL/GenBank/DDBJ databases">
        <title>The Triticum urartu genome reveals the dynamic nature of wheat genome evolution.</title>
        <authorList>
            <person name="Ling H."/>
            <person name="Ma B."/>
            <person name="Shi X."/>
            <person name="Liu H."/>
            <person name="Dong L."/>
            <person name="Sun H."/>
            <person name="Cao Y."/>
            <person name="Gao Q."/>
            <person name="Zheng S."/>
            <person name="Li Y."/>
            <person name="Yu Y."/>
            <person name="Du H."/>
            <person name="Qi M."/>
            <person name="Li Y."/>
            <person name="Yu H."/>
            <person name="Cui Y."/>
            <person name="Wang N."/>
            <person name="Chen C."/>
            <person name="Wu H."/>
            <person name="Zhao Y."/>
            <person name="Zhang J."/>
            <person name="Li Y."/>
            <person name="Zhou W."/>
            <person name="Zhang B."/>
            <person name="Hu W."/>
            <person name="Eijk M."/>
            <person name="Tang J."/>
            <person name="Witsenboer H."/>
            <person name="Zhao S."/>
            <person name="Li Z."/>
            <person name="Zhang A."/>
            <person name="Wang D."/>
            <person name="Liang C."/>
        </authorList>
    </citation>
    <scope>NUCLEOTIDE SEQUENCE [LARGE SCALE GENOMIC DNA]</scope>
    <source>
        <strain evidence="1">cv. G1812</strain>
    </source>
</reference>
<sequence>MMWMHKLETAGNCLIGEHTPGGGIREPEMQPPNRCTSTSNLGPKQARRDGGQRTLMRTCLLKDCLSCGCTCRIYALVSNMVCTDEVTMVNQLLKLRKMDHFQICICTPRSWSWSCSCRCICRPSSCDGLAQEGAV</sequence>
<organism evidence="1 2">
    <name type="scientific">Triticum urartu</name>
    <name type="common">Red wild einkorn</name>
    <name type="synonym">Crithodium urartu</name>
    <dbReference type="NCBI Taxonomy" id="4572"/>
    <lineage>
        <taxon>Eukaryota</taxon>
        <taxon>Viridiplantae</taxon>
        <taxon>Streptophyta</taxon>
        <taxon>Embryophyta</taxon>
        <taxon>Tracheophyta</taxon>
        <taxon>Spermatophyta</taxon>
        <taxon>Magnoliopsida</taxon>
        <taxon>Liliopsida</taxon>
        <taxon>Poales</taxon>
        <taxon>Poaceae</taxon>
        <taxon>BOP clade</taxon>
        <taxon>Pooideae</taxon>
        <taxon>Triticodae</taxon>
        <taxon>Triticeae</taxon>
        <taxon>Triticinae</taxon>
        <taxon>Triticum</taxon>
    </lineage>
</organism>
<accession>A0A8R7QJG3</accession>
<reference evidence="1" key="3">
    <citation type="submission" date="2022-06" db="UniProtKB">
        <authorList>
            <consortium name="EnsemblPlants"/>
        </authorList>
    </citation>
    <scope>IDENTIFICATION</scope>
</reference>
<dbReference type="Gramene" id="TuG1812G0500004381.01.T01">
    <property type="protein sequence ID" value="TuG1812G0500004381.01.T01"/>
    <property type="gene ID" value="TuG1812G0500004381.01"/>
</dbReference>